<dbReference type="Pfam" id="PF06367">
    <property type="entry name" value="Drf_FH3"/>
    <property type="match status" value="1"/>
</dbReference>
<evidence type="ECO:0000313" key="7">
    <source>
        <dbReference type="Proteomes" id="UP000006671"/>
    </source>
</evidence>
<dbReference type="InterPro" id="IPR010473">
    <property type="entry name" value="GTPase-bd"/>
</dbReference>
<evidence type="ECO:0000256" key="1">
    <source>
        <dbReference type="SAM" id="Coils"/>
    </source>
</evidence>
<dbReference type="PROSITE" id="PS50181">
    <property type="entry name" value="FBOX"/>
    <property type="match status" value="1"/>
</dbReference>
<dbReference type="InterPro" id="IPR014768">
    <property type="entry name" value="GBD/FH3_dom"/>
</dbReference>
<dbReference type="Pfam" id="PF06371">
    <property type="entry name" value="Drf_GBD"/>
    <property type="match status" value="2"/>
</dbReference>
<dbReference type="RefSeq" id="XP_002677705.1">
    <property type="nucleotide sequence ID" value="XM_002677659.1"/>
</dbReference>
<dbReference type="GeneID" id="8853047"/>
<evidence type="ECO:0000259" key="3">
    <source>
        <dbReference type="PROSITE" id="PS50181"/>
    </source>
</evidence>
<dbReference type="SUPFAM" id="SSF101447">
    <property type="entry name" value="Formin homology 2 domain (FH2 domain)"/>
    <property type="match status" value="1"/>
</dbReference>
<accession>D2VDU4</accession>
<dbReference type="SMART" id="SM01139">
    <property type="entry name" value="Drf_FH3"/>
    <property type="match status" value="1"/>
</dbReference>
<gene>
    <name evidence="6" type="ORF">NAEGRDRAFT_48740</name>
</gene>
<evidence type="ECO:0000259" key="5">
    <source>
        <dbReference type="PROSITE" id="PS51444"/>
    </source>
</evidence>
<dbReference type="Pfam" id="PF12937">
    <property type="entry name" value="F-box-like"/>
    <property type="match status" value="1"/>
</dbReference>
<feature type="compositionally biased region" description="Basic and acidic residues" evidence="2">
    <location>
        <begin position="247"/>
        <end position="264"/>
    </location>
</feature>
<keyword evidence="7" id="KW-1185">Reference proteome</keyword>
<dbReference type="GO" id="GO:0031267">
    <property type="term" value="F:small GTPase binding"/>
    <property type="evidence" value="ECO:0007669"/>
    <property type="project" value="InterPro"/>
</dbReference>
<reference evidence="6 7" key="1">
    <citation type="journal article" date="2010" name="Cell">
        <title>The genome of Naegleria gruberi illuminates early eukaryotic versatility.</title>
        <authorList>
            <person name="Fritz-Laylin L.K."/>
            <person name="Prochnik S.E."/>
            <person name="Ginger M.L."/>
            <person name="Dacks J.B."/>
            <person name="Carpenter M.L."/>
            <person name="Field M.C."/>
            <person name="Kuo A."/>
            <person name="Paredez A."/>
            <person name="Chapman J."/>
            <person name="Pham J."/>
            <person name="Shu S."/>
            <person name="Neupane R."/>
            <person name="Cipriano M."/>
            <person name="Mancuso J."/>
            <person name="Tu H."/>
            <person name="Salamov A."/>
            <person name="Lindquist E."/>
            <person name="Shapiro H."/>
            <person name="Lucas S."/>
            <person name="Grigoriev I.V."/>
            <person name="Cande W.Z."/>
            <person name="Fulton C."/>
            <person name="Rokhsar D.S."/>
            <person name="Dawson S.C."/>
        </authorList>
    </citation>
    <scope>NUCLEOTIDE SEQUENCE [LARGE SCALE GENOMIC DNA]</scope>
    <source>
        <strain evidence="6 7">NEG-M</strain>
    </source>
</reference>
<dbReference type="InterPro" id="IPR016024">
    <property type="entry name" value="ARM-type_fold"/>
</dbReference>
<dbReference type="PANTHER" id="PTHR46345">
    <property type="entry name" value="INVERTED FORMIN-2"/>
    <property type="match status" value="1"/>
</dbReference>
<evidence type="ECO:0000313" key="6">
    <source>
        <dbReference type="EMBL" id="EFC44961.1"/>
    </source>
</evidence>
<protein>
    <submittedName>
        <fullName evidence="6">Diaphanous-related formin</fullName>
    </submittedName>
</protein>
<feature type="compositionally biased region" description="Acidic residues" evidence="2">
    <location>
        <begin position="222"/>
        <end position="246"/>
    </location>
</feature>
<feature type="compositionally biased region" description="Basic and acidic residues" evidence="2">
    <location>
        <begin position="1159"/>
        <end position="1188"/>
    </location>
</feature>
<keyword evidence="1" id="KW-0175">Coiled coil</keyword>
<feature type="domain" description="GBD/FH3" evidence="4">
    <location>
        <begin position="92"/>
        <end position="531"/>
    </location>
</feature>
<dbReference type="STRING" id="5762.D2VDU4"/>
<dbReference type="PROSITE" id="PS51444">
    <property type="entry name" value="FH2"/>
    <property type="match status" value="1"/>
</dbReference>
<dbReference type="KEGG" id="ngr:NAEGRDRAFT_48740"/>
<dbReference type="Gene3D" id="1.20.58.2220">
    <property type="entry name" value="Formin, FH2 domain"/>
    <property type="match status" value="1"/>
</dbReference>
<proteinExistence type="predicted"/>
<feature type="domain" description="FH2" evidence="5">
    <location>
        <begin position="778"/>
        <end position="1166"/>
    </location>
</feature>
<feature type="region of interest" description="Disordered" evidence="2">
    <location>
        <begin position="1"/>
        <end position="59"/>
    </location>
</feature>
<dbReference type="InterPro" id="IPR042201">
    <property type="entry name" value="FH2_Formin_sf"/>
</dbReference>
<dbReference type="PANTHER" id="PTHR46345:SF8">
    <property type="entry name" value="FORMIN 3, ISOFORM B"/>
    <property type="match status" value="1"/>
</dbReference>
<dbReference type="SMART" id="SM01140">
    <property type="entry name" value="Drf_GBD"/>
    <property type="match status" value="1"/>
</dbReference>
<dbReference type="Pfam" id="PF02181">
    <property type="entry name" value="FH2"/>
    <property type="match status" value="1"/>
</dbReference>
<dbReference type="InterPro" id="IPR015425">
    <property type="entry name" value="FH2_Formin"/>
</dbReference>
<dbReference type="PROSITE" id="PS51232">
    <property type="entry name" value="GBD_FH3"/>
    <property type="match status" value="1"/>
</dbReference>
<feature type="region of interest" description="Disordered" evidence="2">
    <location>
        <begin position="1300"/>
        <end position="1348"/>
    </location>
</feature>
<dbReference type="Gene3D" id="1.20.1280.50">
    <property type="match status" value="1"/>
</dbReference>
<evidence type="ECO:0000256" key="2">
    <source>
        <dbReference type="SAM" id="MobiDB-lite"/>
    </source>
</evidence>
<dbReference type="InterPro" id="IPR010472">
    <property type="entry name" value="FH3_dom"/>
</dbReference>
<dbReference type="InterPro" id="IPR001810">
    <property type="entry name" value="F-box_dom"/>
</dbReference>
<feature type="domain" description="F-box" evidence="3">
    <location>
        <begin position="1664"/>
        <end position="1711"/>
    </location>
</feature>
<dbReference type="InterPro" id="IPR011989">
    <property type="entry name" value="ARM-like"/>
</dbReference>
<dbReference type="Proteomes" id="UP000006671">
    <property type="component" value="Unassembled WGS sequence"/>
</dbReference>
<dbReference type="EMBL" id="GG738865">
    <property type="protein sequence ID" value="EFC44961.1"/>
    <property type="molecule type" value="Genomic_DNA"/>
</dbReference>
<dbReference type="SMART" id="SM00498">
    <property type="entry name" value="FH2"/>
    <property type="match status" value="1"/>
</dbReference>
<feature type="region of interest" description="Disordered" evidence="2">
    <location>
        <begin position="661"/>
        <end position="692"/>
    </location>
</feature>
<dbReference type="VEuPathDB" id="AmoebaDB:NAEGRDRAFT_48740"/>
<dbReference type="Gene3D" id="1.25.10.10">
    <property type="entry name" value="Leucine-rich Repeat Variant"/>
    <property type="match status" value="2"/>
</dbReference>
<organism evidence="7">
    <name type="scientific">Naegleria gruberi</name>
    <name type="common">Amoeba</name>
    <dbReference type="NCBI Taxonomy" id="5762"/>
    <lineage>
        <taxon>Eukaryota</taxon>
        <taxon>Discoba</taxon>
        <taxon>Heterolobosea</taxon>
        <taxon>Tetramitia</taxon>
        <taxon>Eutetramitia</taxon>
        <taxon>Vahlkampfiidae</taxon>
        <taxon>Naegleria</taxon>
    </lineage>
</organism>
<feature type="coiled-coil region" evidence="1">
    <location>
        <begin position="1089"/>
        <end position="1116"/>
    </location>
</feature>
<feature type="compositionally biased region" description="Polar residues" evidence="2">
    <location>
        <begin position="1251"/>
        <end position="1266"/>
    </location>
</feature>
<dbReference type="eggNOG" id="KOG1922">
    <property type="taxonomic scope" value="Eukaryota"/>
</dbReference>
<feature type="region of interest" description="Disordered" evidence="2">
    <location>
        <begin position="1246"/>
        <end position="1274"/>
    </location>
</feature>
<dbReference type="SUPFAM" id="SSF81383">
    <property type="entry name" value="F-box domain"/>
    <property type="match status" value="1"/>
</dbReference>
<feature type="region of interest" description="Disordered" evidence="2">
    <location>
        <begin position="219"/>
        <end position="283"/>
    </location>
</feature>
<dbReference type="OrthoDB" id="1668162at2759"/>
<dbReference type="GO" id="GO:0003779">
    <property type="term" value="F:actin binding"/>
    <property type="evidence" value="ECO:0007669"/>
    <property type="project" value="InterPro"/>
</dbReference>
<dbReference type="eggNOG" id="KOG1924">
    <property type="taxonomic scope" value="Eukaryota"/>
</dbReference>
<feature type="compositionally biased region" description="Polar residues" evidence="2">
    <location>
        <begin position="1"/>
        <end position="42"/>
    </location>
</feature>
<dbReference type="InParanoid" id="D2VDU4"/>
<feature type="compositionally biased region" description="Low complexity" evidence="2">
    <location>
        <begin position="1332"/>
        <end position="1348"/>
    </location>
</feature>
<dbReference type="GO" id="GO:0030036">
    <property type="term" value="P:actin cytoskeleton organization"/>
    <property type="evidence" value="ECO:0007669"/>
    <property type="project" value="InterPro"/>
</dbReference>
<feature type="compositionally biased region" description="Gly residues" evidence="2">
    <location>
        <begin position="663"/>
        <end position="684"/>
    </location>
</feature>
<dbReference type="SUPFAM" id="SSF48371">
    <property type="entry name" value="ARM repeat"/>
    <property type="match status" value="1"/>
</dbReference>
<name>D2VDU4_NAEGR</name>
<sequence length="2077" mass="234386">MSSLFNRFKKNNSNAENKFEQQRNANRKTLQPQDLTSTQSEISAHDKSGSLSIPSSNTASSGSLAYYEEGASVNAMTQLSNKNSKKGDNNKEKMPPPEEIVAQFEKLLKYQGITPTEKRYKLMIMKPLEEKWKLVKIMQNTKKEADKLHTIKDTPEYIVHRLKDEPTLGSVTELISLLKGAKSEDWIRKFLDLQGLECLFQILVESCDQQIREQGGNIHEEFSDDEAQPEEEENEEEEDGLEDEEKKEETGSEQVETKSLDPKSKPPPPMLPPRIETKSKREDPYDALQAECVRALRALMNTTLGLNAFLQSKDKSVLTVTKILDSRNIKTKTQVFFLLATICRFEQGFWIAIDAMNKYKLNRKERARFQTIVRLLKKKVEVSDETILLKTSIIVFINSLINSPQDASLKKQLRKEFVDLKMIEISEQLKALDLDDTLTMQLSFFEEEVQDIEDAEEEEEELDLDALEDPMEILKLIRVQLGGSQAFEYFVKILQYFLIISGKSNEKEKSKNMNILLTMIKKAVAFKEDGGVEEVSVKELQLADRVETQQRKITQLETRFLKLAEMLKTGKIDDKVIEKFISLTSKDTRESFNKSVESMDPSELQEEFLKDAEELLVKVKSKGGFDLDTSNAPEDLKKHLKKLETELKFMTYKAKQLEKQLQSGGGGKGGGGSGGGSGEGGSTGGDSSVPSIPTIPVATEGIPLPPGMGVPPPPGMGIPPPPGMGGIPPPPGSGIPLPPGVPPPPGMGGIPMPPGVPMPPGMGIPGIPGIPQGYVPPKLPTYKSTAVMKGVFWSKVPVQQLKDSIWIKKDIVTGLEGIELETTELEKLFAKKESIVLETNTKKPEKVTLIDPKKAQNSAIVLGSMRLDHDDIKLSMLRMDEGVLAPENIKALKDMVPTADERQALSDYNGDFNMLGTTEQFLSKVMDIPRLEERLESWLIKLKFPASVSSIEPDIETIISCCKQLQQGKKFHKVLQVILAIGNFINGNKKAVHGFQINALPKLKDTKATGAKINMLDYIVQFLEKNHPETLNFGDDLSALKGAERVSIQGITSELNEMKNGVNFVGREIEKSDLDTEFDKFREVMVDFLDFASEKVETFENQIKEMQTQIEKIQILFAEDSKKFTPESFFAGINTFITDFKLAHAEILRKRDIEKKKLEKEQKDKERQQKVMDSRKKKEETKKIERESISAQTPNEEDGQPEEKGVLDKTLDSLMDGSGFRKGVSANKKKKAAQLNAVNLIQELETKKLGSPSNEENSTTTPQSLASPKAQDEQITTPRGLAKAPKQPNEQQLELLLSSDEEDYQTSEEDYEDYYDDPLTDDEFDDVEYDSDGSGNDSDPSDDFLAQLGLPMGLPAGLGLPIFTGGNLEELKQQIDSRNGRVVNNAEAFFRVILLSSMSRRYCEQYEKYKYLMSLGEQKTEEEWKSLCTTDELQLFKTDSKSPMSPSKFQMLNATIYLICTEDEARAATPLFTMVNSFTDFSDLPHANIFAEKGLEAYLNNPRSLMIPRMFKLTNPIPLTKHYAIMAESAEKKEEIRKFLLQNGAPHVIDNVMGPEIILDYNSFCVVYSDAIPDIIAHNAETLNYEAISIGITSSFNEFYSYSSVVHAVNSLTNIPHSPFVEKYRPLLLKNIPIKSLVLYYRTHSRKMIPEDQFQQFPTISPSERISTILPNEVFFVILKFLPVNDIMNNFSITCKKARKMSFADYLWKDICLAYASNYPFLKPFTKEENLTRTKLPHYYIFRNIINPILIDYKLVTNYINSVCKEEPDIFKLDVFNNTVTTALYMDRYGIEDSEISVGATKMFGSADLPPCLYNTKYATTPLLLQLNITDLRSKGIGILSLENSPFKHLFPQSGILYFFKDMSTGKSDDGLLLHYDGDLSELKRTNGQELASAVNFYEALCVPKRSEMGWSKSISLASLITPRNRDFMDEFGVDDFVSQLIHAKFIREDVTKLFGELGCFTEGEWYGGFHGGFNDDPDDEISHSRCLDKYVDLRHMLAPIFQLSGKFSMGRRMEAIGFAALVNTNDRHAMWKPLNPNMPNVYTLDECYCSDFFNQVPAKFRKAFKTLIKEFKRAEF</sequence>
<feature type="region of interest" description="Disordered" evidence="2">
    <location>
        <begin position="1159"/>
        <end position="1204"/>
    </location>
</feature>
<feature type="compositionally biased region" description="Polar residues" evidence="2">
    <location>
        <begin position="49"/>
        <end position="59"/>
    </location>
</feature>
<dbReference type="InterPro" id="IPR036047">
    <property type="entry name" value="F-box-like_dom_sf"/>
</dbReference>
<evidence type="ECO:0000259" key="4">
    <source>
        <dbReference type="PROSITE" id="PS51232"/>
    </source>
</evidence>
<feature type="compositionally biased region" description="Acidic residues" evidence="2">
    <location>
        <begin position="1300"/>
        <end position="1331"/>
    </location>
</feature>